<protein>
    <recommendedName>
        <fullName evidence="4">Neprosin domain-containing protein</fullName>
    </recommendedName>
</protein>
<evidence type="ECO:0000313" key="3">
    <source>
        <dbReference type="Proteomes" id="UP000595140"/>
    </source>
</evidence>
<evidence type="ECO:0000313" key="2">
    <source>
        <dbReference type="EMBL" id="VFQ91070.1"/>
    </source>
</evidence>
<dbReference type="EMBL" id="OOIL02004257">
    <property type="protein sequence ID" value="VFQ91070.1"/>
    <property type="molecule type" value="Genomic_DNA"/>
</dbReference>
<organism evidence="2 3">
    <name type="scientific">Cuscuta campestris</name>
    <dbReference type="NCBI Taxonomy" id="132261"/>
    <lineage>
        <taxon>Eukaryota</taxon>
        <taxon>Viridiplantae</taxon>
        <taxon>Streptophyta</taxon>
        <taxon>Embryophyta</taxon>
        <taxon>Tracheophyta</taxon>
        <taxon>Spermatophyta</taxon>
        <taxon>Magnoliopsida</taxon>
        <taxon>eudicotyledons</taxon>
        <taxon>Gunneridae</taxon>
        <taxon>Pentapetalae</taxon>
        <taxon>asterids</taxon>
        <taxon>lamiids</taxon>
        <taxon>Solanales</taxon>
        <taxon>Convolvulaceae</taxon>
        <taxon>Cuscuteae</taxon>
        <taxon>Cuscuta</taxon>
        <taxon>Cuscuta subgen. Grammica</taxon>
        <taxon>Cuscuta sect. Cleistogrammica</taxon>
    </lineage>
</organism>
<reference evidence="2 3" key="1">
    <citation type="submission" date="2018-04" db="EMBL/GenBank/DDBJ databases">
        <authorList>
            <person name="Vogel A."/>
        </authorList>
    </citation>
    <scope>NUCLEOTIDE SEQUENCE [LARGE SCALE GENOMIC DNA]</scope>
</reference>
<feature type="chain" id="PRO_5019733153" description="Neprosin domain-containing protein" evidence="1">
    <location>
        <begin position="18"/>
        <end position="114"/>
    </location>
</feature>
<evidence type="ECO:0000256" key="1">
    <source>
        <dbReference type="SAM" id="SignalP"/>
    </source>
</evidence>
<evidence type="ECO:0008006" key="4">
    <source>
        <dbReference type="Google" id="ProtNLM"/>
    </source>
</evidence>
<gene>
    <name evidence="2" type="ORF">CCAM_LOCUS32846</name>
</gene>
<keyword evidence="1" id="KW-0732">Signal</keyword>
<name>A0A484MQN3_9ASTE</name>
<proteinExistence type="predicted"/>
<keyword evidence="3" id="KW-1185">Reference proteome</keyword>
<sequence length="114" mass="12817">MEWTLFLWLRLTNGASLQELDGSTMDLQQKGYPTQQGPFNHMIETCSLGYIQSDPGADPIRFLLRCPPTAEPVHSASTVSKPPRAYHERGSVYALSSQWAHDGTPGYDCLYNWL</sequence>
<feature type="signal peptide" evidence="1">
    <location>
        <begin position="1"/>
        <end position="17"/>
    </location>
</feature>
<dbReference type="AlphaFoldDB" id="A0A484MQN3"/>
<accession>A0A484MQN3</accession>
<dbReference type="Proteomes" id="UP000595140">
    <property type="component" value="Unassembled WGS sequence"/>
</dbReference>